<comment type="caution">
    <text evidence="1">The sequence shown here is derived from an EMBL/GenBank/DDBJ whole genome shotgun (WGS) entry which is preliminary data.</text>
</comment>
<reference evidence="1 2" key="1">
    <citation type="submission" date="2018-09" db="EMBL/GenBank/DDBJ databases">
        <title>Novel species of Cryobacterium.</title>
        <authorList>
            <person name="Liu Q."/>
            <person name="Xin Y.-H."/>
        </authorList>
    </citation>
    <scope>NUCLEOTIDE SEQUENCE [LARGE SCALE GENOMIC DNA]</scope>
    <source>
        <strain evidence="1 2">Hh39</strain>
    </source>
</reference>
<evidence type="ECO:0000313" key="1">
    <source>
        <dbReference type="EMBL" id="RJT87250.1"/>
    </source>
</evidence>
<evidence type="ECO:0000313" key="2">
    <source>
        <dbReference type="Proteomes" id="UP000272015"/>
    </source>
</evidence>
<dbReference type="AlphaFoldDB" id="A0A3A5MAV4"/>
<gene>
    <name evidence="1" type="ORF">D6T64_16020</name>
</gene>
<protein>
    <submittedName>
        <fullName evidence="1">Uncharacterized protein</fullName>
    </submittedName>
</protein>
<sequence length="878" mass="95578">MAAQIFNGLVAASSTSYLHWAEAFEISNGLTMEFTHLLTKGVRLQQVIDDQISERLHLARDLELEILSICGVSGQWGASVPLDSLLRQVHASDFEARRAIERLVTEHMIIKAGERLTAIHQLRSTAIAVAIHRTPPPHLRDSVAKTLPLLHTDDIASFTASALTARSDLDTIVLDAALASAPSVARFIAYLHGLRAASFSRRAMRWVEIAESHSVVPAKRAYIFQWAVAEIDTSVFPKNVQAAVKEMADSPTESLAARLLGDLDPAALKNVLIDSALDELPQLFAELRDANPEQIKALVSAARERRLVASLSTATLPQIGDIISAAMTVGHLVGVALCESAGGQGHLLDRFASETPWILEAEIRKGNDGLIGYARILQHAELDQSDHAQAVAIGRRLLRLFPDITEVDVAVLLPGGHALVIGEHNFAATGLIRRNDITEREVSWNQERIIRSVSLIAESDTTRLFTALGLIDRLILPLAQLATSLVTGRQGSRSQPNPVDLISSISKAANDIGPAFGATYTTNGKFNTLDDVSGFITDVTDNLIPRMLKGTSEFSLLAAHLRDHILSRSLVGIKNQRWYLVGLDHHPAALDELEDLLESLYLVLYECGRDASSGTRVLMRAKSARAEWALKRGAAEAHRLSTLSSDAEYEEFRRAIAPLSQATALKNTQTPGKFGTRALSYEVATVLEWPQHLGEVIEFSITNSESMGNDIVVAPTCQGLLLAGMEVRIYNGKAWPGADLDEMRAVLPPTSPAPLFDQVRGAFDALSQLYTARDLPTSQLRIPTIAQFKIDAQQTFAAAMVEVESFPSDAVTIELKRLLRQFARDIEDLNAPNLASALVAGLLFGEDDASLLETTAAVLLARQWDIDRKVALAVLDAE</sequence>
<dbReference type="EMBL" id="QZVS01000091">
    <property type="protein sequence ID" value="RJT87250.1"/>
    <property type="molecule type" value="Genomic_DNA"/>
</dbReference>
<keyword evidence="2" id="KW-1185">Reference proteome</keyword>
<dbReference type="Proteomes" id="UP000272015">
    <property type="component" value="Unassembled WGS sequence"/>
</dbReference>
<accession>A0A3A5MAV4</accession>
<organism evidence="1 2">
    <name type="scientific">Cryobacterium melibiosiphilum</name>
    <dbReference type="NCBI Taxonomy" id="995039"/>
    <lineage>
        <taxon>Bacteria</taxon>
        <taxon>Bacillati</taxon>
        <taxon>Actinomycetota</taxon>
        <taxon>Actinomycetes</taxon>
        <taxon>Micrococcales</taxon>
        <taxon>Microbacteriaceae</taxon>
        <taxon>Cryobacterium</taxon>
    </lineage>
</organism>
<proteinExistence type="predicted"/>
<name>A0A3A5MAV4_9MICO</name>